<protein>
    <submittedName>
        <fullName evidence="3">Uncharacterized protein LOC105361883</fullName>
    </submittedName>
</protein>
<evidence type="ECO:0000313" key="2">
    <source>
        <dbReference type="Proteomes" id="UP000695007"/>
    </source>
</evidence>
<reference evidence="3" key="1">
    <citation type="submission" date="2025-08" db="UniProtKB">
        <authorList>
            <consortium name="RefSeq"/>
        </authorList>
    </citation>
    <scope>IDENTIFICATION</scope>
</reference>
<sequence>MSNSEDDNVRIEIQKLLKKINIDMGKLKEELKSVHNLIEENASLPITVKTVNEKLKIIAKEAGINLDQLEHINNSDEENEDKSSSDSEIHDQMLNENSLSSGTKS</sequence>
<feature type="region of interest" description="Disordered" evidence="1">
    <location>
        <begin position="69"/>
        <end position="105"/>
    </location>
</feature>
<dbReference type="Proteomes" id="UP000695007">
    <property type="component" value="Unplaced"/>
</dbReference>
<feature type="compositionally biased region" description="Basic and acidic residues" evidence="1">
    <location>
        <begin position="81"/>
        <end position="93"/>
    </location>
</feature>
<dbReference type="AlphaFoldDB" id="A0AAJ7DV23"/>
<evidence type="ECO:0000256" key="1">
    <source>
        <dbReference type="SAM" id="MobiDB-lite"/>
    </source>
</evidence>
<dbReference type="KEGG" id="csol:105361883"/>
<name>A0AAJ7DV23_9HYME</name>
<organism evidence="2 3">
    <name type="scientific">Ceratosolen solmsi marchali</name>
    <dbReference type="NCBI Taxonomy" id="326594"/>
    <lineage>
        <taxon>Eukaryota</taxon>
        <taxon>Metazoa</taxon>
        <taxon>Ecdysozoa</taxon>
        <taxon>Arthropoda</taxon>
        <taxon>Hexapoda</taxon>
        <taxon>Insecta</taxon>
        <taxon>Pterygota</taxon>
        <taxon>Neoptera</taxon>
        <taxon>Endopterygota</taxon>
        <taxon>Hymenoptera</taxon>
        <taxon>Apocrita</taxon>
        <taxon>Proctotrupomorpha</taxon>
        <taxon>Chalcidoidea</taxon>
        <taxon>Agaonidae</taxon>
        <taxon>Agaoninae</taxon>
        <taxon>Ceratosolen</taxon>
    </lineage>
</organism>
<accession>A0AAJ7DV23</accession>
<feature type="compositionally biased region" description="Polar residues" evidence="1">
    <location>
        <begin position="94"/>
        <end position="105"/>
    </location>
</feature>
<proteinExistence type="predicted"/>
<dbReference type="GeneID" id="105361883"/>
<dbReference type="RefSeq" id="XP_011497475.1">
    <property type="nucleotide sequence ID" value="XM_011499173.1"/>
</dbReference>
<evidence type="ECO:0000313" key="3">
    <source>
        <dbReference type="RefSeq" id="XP_011497475.1"/>
    </source>
</evidence>
<keyword evidence="2" id="KW-1185">Reference proteome</keyword>
<gene>
    <name evidence="3" type="primary">LOC105361883</name>
</gene>